<feature type="compositionally biased region" description="Polar residues" evidence="18">
    <location>
        <begin position="47"/>
        <end position="57"/>
    </location>
</feature>
<dbReference type="KEGG" id="lak:106151462"/>
<evidence type="ECO:0000256" key="15">
    <source>
        <dbReference type="ARBA" id="ARBA00079081"/>
    </source>
</evidence>
<evidence type="ECO:0000256" key="16">
    <source>
        <dbReference type="ARBA" id="ARBA00082933"/>
    </source>
</evidence>
<dbReference type="GeneID" id="106151462"/>
<keyword evidence="5" id="KW-0597">Phosphoprotein</keyword>
<proteinExistence type="predicted"/>
<keyword evidence="6" id="KW-0805">Transcription regulation</keyword>
<feature type="domain" description="BHLH" evidence="19">
    <location>
        <begin position="103"/>
        <end position="161"/>
    </location>
</feature>
<dbReference type="GO" id="GO:0000981">
    <property type="term" value="F:DNA-binding transcription factor activity, RNA polymerase II-specific"/>
    <property type="evidence" value="ECO:0007669"/>
    <property type="project" value="TreeGrafter"/>
</dbReference>
<dbReference type="PANTHER" id="PTHR15741">
    <property type="entry name" value="BASIC HELIX-LOOP-HELIX ZIP TRANSCRIPTION FACTOR"/>
    <property type="match status" value="1"/>
</dbReference>
<evidence type="ECO:0000256" key="7">
    <source>
        <dbReference type="ARBA" id="ARBA00023125"/>
    </source>
</evidence>
<dbReference type="OrthoDB" id="5778525at2759"/>
<gene>
    <name evidence="22" type="primary">LOC106157183</name>
    <name evidence="21" type="synonym">LOC106151462</name>
</gene>
<dbReference type="GeneID" id="106157183"/>
<feature type="region of interest" description="Disordered" evidence="18">
    <location>
        <begin position="45"/>
        <end position="116"/>
    </location>
</feature>
<dbReference type="RefSeq" id="XP_013388201.1">
    <property type="nucleotide sequence ID" value="XM_013532747.1"/>
</dbReference>
<dbReference type="RefSeq" id="XP_013380189.1">
    <property type="nucleotide sequence ID" value="XM_013524735.1"/>
</dbReference>
<evidence type="ECO:0000256" key="1">
    <source>
        <dbReference type="ARBA" id="ARBA00004123"/>
    </source>
</evidence>
<keyword evidence="4" id="KW-0678">Repressor</keyword>
<evidence type="ECO:0000256" key="6">
    <source>
        <dbReference type="ARBA" id="ARBA00023015"/>
    </source>
</evidence>
<dbReference type="GO" id="GO:0000978">
    <property type="term" value="F:RNA polymerase II cis-regulatory region sequence-specific DNA binding"/>
    <property type="evidence" value="ECO:0007669"/>
    <property type="project" value="TreeGrafter"/>
</dbReference>
<dbReference type="GO" id="GO:0045944">
    <property type="term" value="P:positive regulation of transcription by RNA polymerase II"/>
    <property type="evidence" value="ECO:0007669"/>
    <property type="project" value="UniProtKB-ARBA"/>
</dbReference>
<feature type="compositionally biased region" description="Basic and acidic residues" evidence="18">
    <location>
        <begin position="100"/>
        <end position="116"/>
    </location>
</feature>
<reference evidence="21 22" key="1">
    <citation type="submission" date="2025-04" db="UniProtKB">
        <authorList>
            <consortium name="RefSeq"/>
        </authorList>
    </citation>
    <scope>IDENTIFICATION</scope>
    <source>
        <tissue evidence="21 22">Gonads</tissue>
    </source>
</reference>
<dbReference type="GO" id="GO:0005737">
    <property type="term" value="C:cytoplasm"/>
    <property type="evidence" value="ECO:0007669"/>
    <property type="project" value="UniProtKB-SubCell"/>
</dbReference>
<evidence type="ECO:0000256" key="13">
    <source>
        <dbReference type="ARBA" id="ARBA00071251"/>
    </source>
</evidence>
<dbReference type="GO" id="GO:0005654">
    <property type="term" value="C:nucleoplasm"/>
    <property type="evidence" value="ECO:0007669"/>
    <property type="project" value="UniProtKB-ARBA"/>
</dbReference>
<keyword evidence="9" id="KW-0804">Transcription</keyword>
<keyword evidence="20" id="KW-1185">Reference proteome</keyword>
<comment type="subcellular location">
    <subcellularLocation>
        <location evidence="2">Cytoplasm</location>
    </subcellularLocation>
    <subcellularLocation>
        <location evidence="1">Nucleus</location>
    </subcellularLocation>
</comment>
<keyword evidence="17" id="KW-0175">Coiled coil</keyword>
<dbReference type="Pfam" id="PF00010">
    <property type="entry name" value="HLH"/>
    <property type="match status" value="1"/>
</dbReference>
<evidence type="ECO:0000313" key="20">
    <source>
        <dbReference type="Proteomes" id="UP000085678"/>
    </source>
</evidence>
<evidence type="ECO:0000256" key="3">
    <source>
        <dbReference type="ARBA" id="ARBA00022490"/>
    </source>
</evidence>
<evidence type="ECO:0000259" key="19">
    <source>
        <dbReference type="PROSITE" id="PS50888"/>
    </source>
</evidence>
<dbReference type="SMART" id="SM00353">
    <property type="entry name" value="HLH"/>
    <property type="match status" value="1"/>
</dbReference>
<name>A0A1S3HRM5_LINAN</name>
<keyword evidence="8" id="KW-0010">Activator</keyword>
<sequence length="273" mass="30566">MADDSDSGWLWYSETSQNSIGEVTYTNAILDQAVAHTSMAEADLKADTQSPTANQRFSYSRSSSIGSLPGISHSSASSAHNTDDEDSDTQSTSSKTASNYKDRRREAHTQAEQKRRDAIKKGYDELQTIVPTCHNAVDAVGTQKLSKAAVLQRSIDYIQYLVQQKKKQEEDLESLRKEVLALKIMKANYEHIVKAHQSTPQHGQNQVPDEVKFQVFQQMMDALFQSFNASISVANFAELSGCIFSWLEEYCKPQSLRELVLAVLRQTTSQMNL</sequence>
<dbReference type="OMA" id="GYETMLQ"/>
<evidence type="ECO:0000256" key="14">
    <source>
        <dbReference type="ARBA" id="ARBA00076041"/>
    </source>
</evidence>
<evidence type="ECO:0000256" key="12">
    <source>
        <dbReference type="ARBA" id="ARBA00065416"/>
    </source>
</evidence>
<evidence type="ECO:0000256" key="4">
    <source>
        <dbReference type="ARBA" id="ARBA00022491"/>
    </source>
</evidence>
<evidence type="ECO:0000256" key="9">
    <source>
        <dbReference type="ARBA" id="ARBA00023163"/>
    </source>
</evidence>
<dbReference type="InterPro" id="IPR052207">
    <property type="entry name" value="Max-like/E-box_TFs"/>
</dbReference>
<evidence type="ECO:0000256" key="11">
    <source>
        <dbReference type="ARBA" id="ARBA00053727"/>
    </source>
</evidence>
<dbReference type="PROSITE" id="PS50888">
    <property type="entry name" value="BHLH"/>
    <property type="match status" value="1"/>
</dbReference>
<dbReference type="InterPro" id="IPR036638">
    <property type="entry name" value="HLH_DNA-bd_sf"/>
</dbReference>
<evidence type="ECO:0000256" key="17">
    <source>
        <dbReference type="SAM" id="Coils"/>
    </source>
</evidence>
<dbReference type="KEGG" id="lak:106157183"/>
<evidence type="ECO:0000256" key="18">
    <source>
        <dbReference type="SAM" id="MobiDB-lite"/>
    </source>
</evidence>
<evidence type="ECO:0000256" key="2">
    <source>
        <dbReference type="ARBA" id="ARBA00004496"/>
    </source>
</evidence>
<dbReference type="CDD" id="cd19687">
    <property type="entry name" value="bHLHzip_Mlx"/>
    <property type="match status" value="1"/>
</dbReference>
<dbReference type="FunFam" id="4.10.280.10:FF:000037">
    <property type="entry name" value="max-like protein X isoform X2"/>
    <property type="match status" value="1"/>
</dbReference>
<organism evidence="20 22">
    <name type="scientific">Lingula anatina</name>
    <name type="common">Brachiopod</name>
    <name type="synonym">Lingula unguis</name>
    <dbReference type="NCBI Taxonomy" id="7574"/>
    <lineage>
        <taxon>Eukaryota</taxon>
        <taxon>Metazoa</taxon>
        <taxon>Spiralia</taxon>
        <taxon>Lophotrochozoa</taxon>
        <taxon>Brachiopoda</taxon>
        <taxon>Linguliformea</taxon>
        <taxon>Lingulata</taxon>
        <taxon>Lingulida</taxon>
        <taxon>Linguloidea</taxon>
        <taxon>Lingulidae</taxon>
        <taxon>Lingula</taxon>
    </lineage>
</organism>
<protein>
    <recommendedName>
        <fullName evidence="13">Max-like protein X</fullName>
    </recommendedName>
    <alternativeName>
        <fullName evidence="14">Max-like bHLHZip protein</fullName>
    </alternativeName>
    <alternativeName>
        <fullName evidence="15">Protein BigMax</fullName>
    </alternativeName>
    <alternativeName>
        <fullName evidence="16">Transcription factor-like protein 4</fullName>
    </alternativeName>
</protein>
<comment type="subunit">
    <text evidence="12">Efficient DNA binding requires dimerization with another bHLH protein. Binds DNA as a heterodimer with MAD1, MAD4, MNT, WBSCR14 and MLXIP. Can also bind DNA as a homodimer.</text>
</comment>
<dbReference type="AlphaFoldDB" id="A0A1S3HRM5"/>
<accession>A0A1S3HRM5</accession>
<dbReference type="SUPFAM" id="SSF47459">
    <property type="entry name" value="HLH, helix-loop-helix DNA-binding domain"/>
    <property type="match status" value="1"/>
</dbReference>
<dbReference type="GO" id="GO:0046983">
    <property type="term" value="F:protein dimerization activity"/>
    <property type="evidence" value="ECO:0007669"/>
    <property type="project" value="InterPro"/>
</dbReference>
<comment type="function">
    <text evidence="11">Transcription regulator. Forms a sequence-specific DNA-binding protein complex with MAD1, MAD4, MNT, WBSCR14 and MLXIP which recognizes the core sequence 5'-CACGTG-3'. The TCFL4-MAD1, TCFL4-MAD4, TCFL4-WBSCR14 complexes are transcriptional repressors. Plays a role in transcriptional activation of glycolytic target genes. Involved in glucose-responsive gene regulation.</text>
</comment>
<evidence type="ECO:0000313" key="22">
    <source>
        <dbReference type="RefSeq" id="XP_013388201.1"/>
    </source>
</evidence>
<evidence type="ECO:0000313" key="21">
    <source>
        <dbReference type="RefSeq" id="XP_013380189.1"/>
    </source>
</evidence>
<feature type="coiled-coil region" evidence="17">
    <location>
        <begin position="158"/>
        <end position="185"/>
    </location>
</feature>
<evidence type="ECO:0000256" key="5">
    <source>
        <dbReference type="ARBA" id="ARBA00022553"/>
    </source>
</evidence>
<dbReference type="InterPro" id="IPR011598">
    <property type="entry name" value="bHLH_dom"/>
</dbReference>
<keyword evidence="7" id="KW-0238">DNA-binding</keyword>
<dbReference type="Proteomes" id="UP000085678">
    <property type="component" value="Unplaced"/>
</dbReference>
<evidence type="ECO:0000256" key="10">
    <source>
        <dbReference type="ARBA" id="ARBA00023242"/>
    </source>
</evidence>
<dbReference type="GO" id="GO:0140297">
    <property type="term" value="F:DNA-binding transcription factor binding"/>
    <property type="evidence" value="ECO:0007669"/>
    <property type="project" value="UniProtKB-ARBA"/>
</dbReference>
<keyword evidence="10" id="KW-0539">Nucleus</keyword>
<dbReference type="PANTHER" id="PTHR15741:SF25">
    <property type="entry name" value="MAX-LIKE PROTEIN X"/>
    <property type="match status" value="1"/>
</dbReference>
<dbReference type="STRING" id="7574.A0A1S3HRM5"/>
<evidence type="ECO:0000256" key="8">
    <source>
        <dbReference type="ARBA" id="ARBA00023159"/>
    </source>
</evidence>
<keyword evidence="3" id="KW-0963">Cytoplasm</keyword>
<dbReference type="Gene3D" id="4.10.280.10">
    <property type="entry name" value="Helix-loop-helix DNA-binding domain"/>
    <property type="match status" value="1"/>
</dbReference>
<feature type="compositionally biased region" description="Low complexity" evidence="18">
    <location>
        <begin position="58"/>
        <end position="75"/>
    </location>
</feature>